<dbReference type="SUPFAM" id="SSF56784">
    <property type="entry name" value="HAD-like"/>
    <property type="match status" value="1"/>
</dbReference>
<dbReference type="PANTHER" id="PTHR43434">
    <property type="entry name" value="PHOSPHOGLYCOLATE PHOSPHATASE"/>
    <property type="match status" value="1"/>
</dbReference>
<dbReference type="Gene3D" id="1.10.150.240">
    <property type="entry name" value="Putative phosphatase, domain 2"/>
    <property type="match status" value="1"/>
</dbReference>
<dbReference type="AlphaFoldDB" id="A0A7S2YJ12"/>
<evidence type="ECO:0000313" key="2">
    <source>
        <dbReference type="EMBL" id="CAD9979175.1"/>
    </source>
</evidence>
<proteinExistence type="predicted"/>
<feature type="signal peptide" evidence="1">
    <location>
        <begin position="1"/>
        <end position="24"/>
    </location>
</feature>
<sequence length="300" mass="31771">MPSAMLLTFGSLLALLLAPTGIHSFQPSLLAGNVVHSSNLPMAATPDEDATDSSTAAVTAPTTLKAVLFDIDGTLADSWKLGFDATNVVLEKNNIPTIDHEVYHQGTRYTTPDRLARHAGLLPGDEEYSSTGERLGQEFDEFYIGLVSTETAGFYNGIAELLSHVQPEVALGALTNAAVGYAQAVFRENTRSDTLDWSTRFQSIRGADNVPAAKPAPDGLWQVCQDLQVDPQDCVYVGDSPSDGGAALAAGMPFIGVTWGSHGKESLAKLAQEGDNADKVVLCDSVSELQDVLAGYSVLK</sequence>
<dbReference type="Gene3D" id="3.40.50.1000">
    <property type="entry name" value="HAD superfamily/HAD-like"/>
    <property type="match status" value="1"/>
</dbReference>
<dbReference type="InterPro" id="IPR023214">
    <property type="entry name" value="HAD_sf"/>
</dbReference>
<accession>A0A7S2YJ12</accession>
<dbReference type="InterPro" id="IPR050155">
    <property type="entry name" value="HAD-like_hydrolase_sf"/>
</dbReference>
<dbReference type="InterPro" id="IPR023198">
    <property type="entry name" value="PGP-like_dom2"/>
</dbReference>
<dbReference type="SFLD" id="SFLDS00003">
    <property type="entry name" value="Haloacid_Dehalogenase"/>
    <property type="match status" value="1"/>
</dbReference>
<dbReference type="SFLD" id="SFLDG01129">
    <property type="entry name" value="C1.5:_HAD__Beta-PGM__Phosphata"/>
    <property type="match status" value="1"/>
</dbReference>
<keyword evidence="1" id="KW-0732">Signal</keyword>
<name>A0A7S2YJ12_9STRA</name>
<protein>
    <recommendedName>
        <fullName evidence="3">Phosphoglycolate phosphatase</fullName>
    </recommendedName>
</protein>
<evidence type="ECO:0000256" key="1">
    <source>
        <dbReference type="SAM" id="SignalP"/>
    </source>
</evidence>
<dbReference type="InterPro" id="IPR036412">
    <property type="entry name" value="HAD-like_sf"/>
</dbReference>
<dbReference type="PANTHER" id="PTHR43434:SF1">
    <property type="entry name" value="PHOSPHOGLYCOLATE PHOSPHATASE"/>
    <property type="match status" value="1"/>
</dbReference>
<dbReference type="EMBL" id="HBHT01027957">
    <property type="protein sequence ID" value="CAD9979175.1"/>
    <property type="molecule type" value="Transcribed_RNA"/>
</dbReference>
<dbReference type="InterPro" id="IPR041492">
    <property type="entry name" value="HAD_2"/>
</dbReference>
<dbReference type="GO" id="GO:0008967">
    <property type="term" value="F:phosphoglycolate phosphatase activity"/>
    <property type="evidence" value="ECO:0007669"/>
    <property type="project" value="TreeGrafter"/>
</dbReference>
<reference evidence="2" key="1">
    <citation type="submission" date="2021-01" db="EMBL/GenBank/DDBJ databases">
        <authorList>
            <person name="Corre E."/>
            <person name="Pelletier E."/>
            <person name="Niang G."/>
            <person name="Scheremetjew M."/>
            <person name="Finn R."/>
            <person name="Kale V."/>
            <person name="Holt S."/>
            <person name="Cochrane G."/>
            <person name="Meng A."/>
            <person name="Brown T."/>
            <person name="Cohen L."/>
        </authorList>
    </citation>
    <scope>NUCLEOTIDE SEQUENCE</scope>
    <source>
        <strain evidence="2">CCMP125</strain>
    </source>
</reference>
<organism evidence="2">
    <name type="scientific">Entomoneis paludosa</name>
    <dbReference type="NCBI Taxonomy" id="265537"/>
    <lineage>
        <taxon>Eukaryota</taxon>
        <taxon>Sar</taxon>
        <taxon>Stramenopiles</taxon>
        <taxon>Ochrophyta</taxon>
        <taxon>Bacillariophyta</taxon>
        <taxon>Bacillariophyceae</taxon>
        <taxon>Bacillariophycidae</taxon>
        <taxon>Entomoneidaceae</taxon>
        <taxon>Entomoneis</taxon>
    </lineage>
</organism>
<dbReference type="GO" id="GO:0006281">
    <property type="term" value="P:DNA repair"/>
    <property type="evidence" value="ECO:0007669"/>
    <property type="project" value="TreeGrafter"/>
</dbReference>
<feature type="chain" id="PRO_5031481198" description="Phosphoglycolate phosphatase" evidence="1">
    <location>
        <begin position="25"/>
        <end position="300"/>
    </location>
</feature>
<evidence type="ECO:0008006" key="3">
    <source>
        <dbReference type="Google" id="ProtNLM"/>
    </source>
</evidence>
<dbReference type="Pfam" id="PF13419">
    <property type="entry name" value="HAD_2"/>
    <property type="match status" value="1"/>
</dbReference>
<gene>
    <name evidence="2" type="ORF">APAL1065_LOCUS18788</name>
</gene>